<accession>A0A2V2BUU3</accession>
<gene>
    <name evidence="1" type="ORF">MSCUN_12680</name>
</gene>
<dbReference type="AlphaFoldDB" id="A0A2V2BUU3"/>
<organism evidence="1 2">
    <name type="scientific">Methanosphaera cuniculi</name>
    <dbReference type="NCBI Taxonomy" id="1077256"/>
    <lineage>
        <taxon>Archaea</taxon>
        <taxon>Methanobacteriati</taxon>
        <taxon>Methanobacteriota</taxon>
        <taxon>Methanomada group</taxon>
        <taxon>Methanobacteria</taxon>
        <taxon>Methanobacteriales</taxon>
        <taxon>Methanobacteriaceae</taxon>
        <taxon>Methanosphaera</taxon>
    </lineage>
</organism>
<dbReference type="EMBL" id="LWMS01000044">
    <property type="protein sequence ID" value="PWL07737.1"/>
    <property type="molecule type" value="Genomic_DNA"/>
</dbReference>
<dbReference type="Proteomes" id="UP000246004">
    <property type="component" value="Unassembled WGS sequence"/>
</dbReference>
<protein>
    <submittedName>
        <fullName evidence="1">Uncharacterized protein</fullName>
    </submittedName>
</protein>
<reference evidence="1 2" key="1">
    <citation type="submission" date="2016-04" db="EMBL/GenBank/DDBJ databases">
        <title>Genome sequence of Methanosphaera cuniculi DSM 4103.</title>
        <authorList>
            <person name="Poehlein A."/>
            <person name="Seedorf H."/>
            <person name="Daniel R."/>
        </authorList>
    </citation>
    <scope>NUCLEOTIDE SEQUENCE [LARGE SCALE GENOMIC DNA]</scope>
    <source>
        <strain evidence="1 2">DSM 4103</strain>
    </source>
</reference>
<sequence length="35" mass="4137">MLCLCDGYKEVIQTIQVDQRNNNPRTITIKLEKEE</sequence>
<evidence type="ECO:0000313" key="2">
    <source>
        <dbReference type="Proteomes" id="UP000246004"/>
    </source>
</evidence>
<comment type="caution">
    <text evidence="1">The sequence shown here is derived from an EMBL/GenBank/DDBJ whole genome shotgun (WGS) entry which is preliminary data.</text>
</comment>
<proteinExistence type="predicted"/>
<evidence type="ECO:0000313" key="1">
    <source>
        <dbReference type="EMBL" id="PWL07737.1"/>
    </source>
</evidence>
<name>A0A2V2BUU3_9EURY</name>